<organism evidence="3 4">
    <name type="scientific">Parasitella parasitica</name>
    <dbReference type="NCBI Taxonomy" id="35722"/>
    <lineage>
        <taxon>Eukaryota</taxon>
        <taxon>Fungi</taxon>
        <taxon>Fungi incertae sedis</taxon>
        <taxon>Mucoromycota</taxon>
        <taxon>Mucoromycotina</taxon>
        <taxon>Mucoromycetes</taxon>
        <taxon>Mucorales</taxon>
        <taxon>Mucorineae</taxon>
        <taxon>Mucoraceae</taxon>
        <taxon>Parasitella</taxon>
    </lineage>
</organism>
<feature type="compositionally biased region" description="Polar residues" evidence="1">
    <location>
        <begin position="399"/>
        <end position="416"/>
    </location>
</feature>
<dbReference type="EMBL" id="LN727601">
    <property type="protein sequence ID" value="CEP12322.1"/>
    <property type="molecule type" value="Genomic_DNA"/>
</dbReference>
<name>A0A0B7N4J2_9FUNG</name>
<feature type="region of interest" description="Disordered" evidence="1">
    <location>
        <begin position="394"/>
        <end position="416"/>
    </location>
</feature>
<dbReference type="GO" id="GO:0003676">
    <property type="term" value="F:nucleic acid binding"/>
    <property type="evidence" value="ECO:0007669"/>
    <property type="project" value="InterPro"/>
</dbReference>
<evidence type="ECO:0000259" key="2">
    <source>
        <dbReference type="Pfam" id="PF13358"/>
    </source>
</evidence>
<dbReference type="AlphaFoldDB" id="A0A0B7N4J2"/>
<dbReference type="OrthoDB" id="3226274at2759"/>
<proteinExistence type="predicted"/>
<evidence type="ECO:0000313" key="3">
    <source>
        <dbReference type="EMBL" id="CEP12322.1"/>
    </source>
</evidence>
<accession>A0A0B7N4J2</accession>
<dbReference type="PANTHER" id="PTHR46068">
    <property type="entry name" value="PROTEIN CBG27172"/>
    <property type="match status" value="1"/>
</dbReference>
<dbReference type="Proteomes" id="UP000054107">
    <property type="component" value="Unassembled WGS sequence"/>
</dbReference>
<sequence>MQMHPALLRSVNRGNTRTLKNPKAMTTITKKTFYTAIMMLSAEFIGYPYDICTPTEWATETVTIFNCSRAGVNQSVICKTMGLSPSTVHNVLLRAGKLGDGIPRKRSGGAKALNKRNERALVRQVRAKPLKPMKYHLSAWCEGHTKILIDTFGSNDSGARVLQKEGERYDSKHVIKTTKFGSGSLMLWGCFCKPDRIHQVSAGKLLPWISEMIEKEDATFILQEDGAPGHTGKIARDWKNDQPEILGFDFWPAQSPDLNPIEHLLAILEKRIKGRRHAIGSKDELEACLRDEWSKLDVGLAEKLVQSMASRCKEVIKAKGESSYHFPLFKNSTPLIEMLMKFIKKKKAGKHSISTAAALFIIMGTFYIKGAYEYTKGQNRSEQNLDLDHVTLAKRAKKNTPNDSRDASSNASPTHA</sequence>
<dbReference type="Gene3D" id="3.30.420.10">
    <property type="entry name" value="Ribonuclease H-like superfamily/Ribonuclease H"/>
    <property type="match status" value="1"/>
</dbReference>
<protein>
    <recommendedName>
        <fullName evidence="2">Tc1-like transposase DDE domain-containing protein</fullName>
    </recommendedName>
</protein>
<evidence type="ECO:0000256" key="1">
    <source>
        <dbReference type="SAM" id="MobiDB-lite"/>
    </source>
</evidence>
<dbReference type="InterPro" id="IPR038717">
    <property type="entry name" value="Tc1-like_DDE_dom"/>
</dbReference>
<evidence type="ECO:0000313" key="4">
    <source>
        <dbReference type="Proteomes" id="UP000054107"/>
    </source>
</evidence>
<reference evidence="3 4" key="1">
    <citation type="submission" date="2014-09" db="EMBL/GenBank/DDBJ databases">
        <authorList>
            <person name="Ellenberger Sabrina"/>
        </authorList>
    </citation>
    <scope>NUCLEOTIDE SEQUENCE [LARGE SCALE GENOMIC DNA]</scope>
    <source>
        <strain evidence="3 4">CBS 412.66</strain>
    </source>
</reference>
<feature type="domain" description="Tc1-like transposase DDE" evidence="2">
    <location>
        <begin position="200"/>
        <end position="285"/>
    </location>
</feature>
<dbReference type="Pfam" id="PF13358">
    <property type="entry name" value="DDE_3"/>
    <property type="match status" value="1"/>
</dbReference>
<dbReference type="PANTHER" id="PTHR46068:SF1">
    <property type="entry name" value="TRANSPOSASE IS30-LIKE HTH DOMAIN-CONTAINING PROTEIN"/>
    <property type="match status" value="1"/>
</dbReference>
<dbReference type="STRING" id="35722.A0A0B7N4J2"/>
<gene>
    <name evidence="3" type="primary">PARPA_06256.1 scaffold 21360</name>
</gene>
<dbReference type="InterPro" id="IPR036397">
    <property type="entry name" value="RNaseH_sf"/>
</dbReference>
<keyword evidence="4" id="KW-1185">Reference proteome</keyword>